<proteinExistence type="predicted"/>
<keyword evidence="1" id="KW-0732">Signal</keyword>
<sequence length="247" mass="27453">MFPQFILCLFLGILTPLATANVEKTIFLGPEPVNIPHQHPTLSDLNIDSLTPETWSLRTHLEAIFPTEDLTKGKSTWLILDNLSEGQRYEVRICWLATQPTDFHLQTYTLPTVFDTPELITSLHNYSISRQPAAADAPIITTHHPPTTTGERQSSVLFLRIDAAASYISSDRALMEHPEPVVADIILDPFVYNVLPRTLVPTVGYVVFIAALSWILSTRVVVPWVSGLMVGGGVGESVAVEEERKRK</sequence>
<gene>
    <name evidence="2" type="ORF">VPNG_07883</name>
</gene>
<dbReference type="PANTHER" id="PTHR28022:SF1">
    <property type="entry name" value="GPI MANNOSYLTRANSFERASE 2 SUBUNIT PGA1"/>
    <property type="match status" value="1"/>
</dbReference>
<evidence type="ECO:0000313" key="3">
    <source>
        <dbReference type="Proteomes" id="UP000285146"/>
    </source>
</evidence>
<dbReference type="PANTHER" id="PTHR28022">
    <property type="entry name" value="GPI MANNOSYLTRANSFERASE 2 SUBUNIT PGA1"/>
    <property type="match status" value="1"/>
</dbReference>
<keyword evidence="3" id="KW-1185">Reference proteome</keyword>
<dbReference type="GO" id="GO:0031501">
    <property type="term" value="C:mannosyltransferase complex"/>
    <property type="evidence" value="ECO:0007669"/>
    <property type="project" value="TreeGrafter"/>
</dbReference>
<dbReference type="Proteomes" id="UP000285146">
    <property type="component" value="Unassembled WGS sequence"/>
</dbReference>
<feature type="chain" id="PRO_5019459472" evidence="1">
    <location>
        <begin position="21"/>
        <end position="247"/>
    </location>
</feature>
<evidence type="ECO:0000256" key="1">
    <source>
        <dbReference type="SAM" id="SignalP"/>
    </source>
</evidence>
<reference evidence="2 3" key="1">
    <citation type="submission" date="2015-09" db="EMBL/GenBank/DDBJ databases">
        <title>Host preference determinants of Valsa canker pathogens revealed by comparative genomics.</title>
        <authorList>
            <person name="Yin Z."/>
            <person name="Huang L."/>
        </authorList>
    </citation>
    <scope>NUCLEOTIDE SEQUENCE [LARGE SCALE GENOMIC DNA]</scope>
    <source>
        <strain evidence="2 3">SXYLt</strain>
    </source>
</reference>
<dbReference type="EMBL" id="LKEB01000051">
    <property type="protein sequence ID" value="ROW02575.1"/>
    <property type="molecule type" value="Genomic_DNA"/>
</dbReference>
<dbReference type="GO" id="GO:0006506">
    <property type="term" value="P:GPI anchor biosynthetic process"/>
    <property type="evidence" value="ECO:0007669"/>
    <property type="project" value="TreeGrafter"/>
</dbReference>
<dbReference type="GO" id="GO:0000030">
    <property type="term" value="F:mannosyltransferase activity"/>
    <property type="evidence" value="ECO:0007669"/>
    <property type="project" value="TreeGrafter"/>
</dbReference>
<evidence type="ECO:0000313" key="2">
    <source>
        <dbReference type="EMBL" id="ROW02575.1"/>
    </source>
</evidence>
<protein>
    <submittedName>
        <fullName evidence="2">Uncharacterized protein</fullName>
    </submittedName>
</protein>
<dbReference type="InParanoid" id="A0A423WGT8"/>
<organism evidence="2 3">
    <name type="scientific">Cytospora leucostoma</name>
    <dbReference type="NCBI Taxonomy" id="1230097"/>
    <lineage>
        <taxon>Eukaryota</taxon>
        <taxon>Fungi</taxon>
        <taxon>Dikarya</taxon>
        <taxon>Ascomycota</taxon>
        <taxon>Pezizomycotina</taxon>
        <taxon>Sordariomycetes</taxon>
        <taxon>Sordariomycetidae</taxon>
        <taxon>Diaporthales</taxon>
        <taxon>Cytosporaceae</taxon>
        <taxon>Cytospora</taxon>
    </lineage>
</organism>
<name>A0A423WGT8_9PEZI</name>
<feature type="signal peptide" evidence="1">
    <location>
        <begin position="1"/>
        <end position="20"/>
    </location>
</feature>
<comment type="caution">
    <text evidence="2">The sequence shown here is derived from an EMBL/GenBank/DDBJ whole genome shotgun (WGS) entry which is preliminary data.</text>
</comment>
<dbReference type="InterPro" id="IPR019433">
    <property type="entry name" value="GPI_ManTrfase_II_coact_Pga1"/>
</dbReference>
<accession>A0A423WGT8</accession>
<dbReference type="AlphaFoldDB" id="A0A423WGT8"/>
<dbReference type="GO" id="GO:0005789">
    <property type="term" value="C:endoplasmic reticulum membrane"/>
    <property type="evidence" value="ECO:0007669"/>
    <property type="project" value="TreeGrafter"/>
</dbReference>
<dbReference type="Pfam" id="PF10333">
    <property type="entry name" value="Pga1"/>
    <property type="match status" value="1"/>
</dbReference>
<dbReference type="OrthoDB" id="3360032at2759"/>